<feature type="transmembrane region" description="Helical" evidence="1">
    <location>
        <begin position="41"/>
        <end position="61"/>
    </location>
</feature>
<evidence type="ECO:0000256" key="1">
    <source>
        <dbReference type="SAM" id="Phobius"/>
    </source>
</evidence>
<gene>
    <name evidence="2" type="ORF">BSA145_11220</name>
</gene>
<dbReference type="AlphaFoldDB" id="A0A1L6ZIN9"/>
<protein>
    <submittedName>
        <fullName evidence="2">Uncharacterized protein</fullName>
    </submittedName>
</protein>
<dbReference type="Proteomes" id="UP000185426">
    <property type="component" value="Chromosome"/>
</dbReference>
<organism evidence="2 3">
    <name type="scientific">Bacillus safensis</name>
    <dbReference type="NCBI Taxonomy" id="561879"/>
    <lineage>
        <taxon>Bacteria</taxon>
        <taxon>Bacillati</taxon>
        <taxon>Bacillota</taxon>
        <taxon>Bacilli</taxon>
        <taxon>Bacillales</taxon>
        <taxon>Bacillaceae</taxon>
        <taxon>Bacillus</taxon>
    </lineage>
</organism>
<keyword evidence="1" id="KW-0472">Membrane</keyword>
<keyword evidence="1" id="KW-0812">Transmembrane</keyword>
<proteinExistence type="predicted"/>
<sequence length="68" mass="8039">MKTSKWFLQVFLTALITMWIQGGLDQANIIQITNVWVDVSSWILIFFVIYALFEWTAHVLAKRKTVHR</sequence>
<evidence type="ECO:0000313" key="3">
    <source>
        <dbReference type="Proteomes" id="UP000185426"/>
    </source>
</evidence>
<dbReference type="RefSeq" id="WP_075622514.1">
    <property type="nucleotide sequence ID" value="NZ_CP015607.1"/>
</dbReference>
<keyword evidence="1" id="KW-1133">Transmembrane helix</keyword>
<name>A0A1L6ZIN9_BACIA</name>
<evidence type="ECO:0000313" key="2">
    <source>
        <dbReference type="EMBL" id="APT46388.1"/>
    </source>
</evidence>
<dbReference type="EMBL" id="CP015607">
    <property type="protein sequence ID" value="APT46388.1"/>
    <property type="molecule type" value="Genomic_DNA"/>
</dbReference>
<accession>A0A1L6ZIN9</accession>
<reference evidence="2 3" key="1">
    <citation type="submission" date="2016-05" db="EMBL/GenBank/DDBJ databases">
        <title>Complete Genome and Methylome Analysis of Psychrotrophic Bacterial Isolates from Antarctic Lake Untersee.</title>
        <authorList>
            <person name="Fomenkov A."/>
            <person name="Akimov V.N."/>
            <person name="Vasilyeva L.V."/>
            <person name="Andersen D."/>
            <person name="Vincze T."/>
            <person name="Roberts R.J."/>
        </authorList>
    </citation>
    <scope>NUCLEOTIDE SEQUENCE [LARGE SCALE GENOMIC DNA]</scope>
    <source>
        <strain evidence="2 3">U14-5</strain>
    </source>
</reference>